<reference evidence="2 3" key="1">
    <citation type="submission" date="2018-03" db="EMBL/GenBank/DDBJ databases">
        <title>Draft Genome Sequences of the Obligatory Marine Myxobacteria Enhygromyxa salina SWB005.</title>
        <authorList>
            <person name="Poehlein A."/>
            <person name="Moghaddam J.A."/>
            <person name="Harms H."/>
            <person name="Alanjari M."/>
            <person name="Koenig G.M."/>
            <person name="Daniel R."/>
            <person name="Schaeberle T.F."/>
        </authorList>
    </citation>
    <scope>NUCLEOTIDE SEQUENCE [LARGE SCALE GENOMIC DNA]</scope>
    <source>
        <strain evidence="2 3">SWB005</strain>
    </source>
</reference>
<evidence type="ECO:0000313" key="2">
    <source>
        <dbReference type="EMBL" id="PRQ02401.1"/>
    </source>
</evidence>
<feature type="domain" description="Sulphotransferase Stf0" evidence="1">
    <location>
        <begin position="8"/>
        <end position="240"/>
    </location>
</feature>
<proteinExistence type="predicted"/>
<dbReference type="Proteomes" id="UP000237968">
    <property type="component" value="Unassembled WGS sequence"/>
</dbReference>
<keyword evidence="2" id="KW-0808">Transferase</keyword>
<dbReference type="InterPro" id="IPR027417">
    <property type="entry name" value="P-loop_NTPase"/>
</dbReference>
<name>A0A2S9YBL2_9BACT</name>
<sequence length="245" mass="27084">MNAAAFCLLLTTPRTGSHLLMSALAVQGAVLLAEYTNPYRDRIRAAGRIDPEVRAALLADIAAADASRAKSRIAELGARSFAATGTKLFPAELELIARDWGTLERFFAQPRVRLLRLRRRDLAAQAVSTHVARQTRRWFAYRDDAPALDERLAYDEAALLAIVADIERGEAILDRHVGAPSEAVLDIDYETLVRRPGPTIRAVQAHCGLPVTDEGELELPQLFRKQADARSEALAQRLRRALEAR</sequence>
<protein>
    <submittedName>
        <fullName evidence="2">Stf0 sulfotransferase</fullName>
    </submittedName>
</protein>
<evidence type="ECO:0000313" key="3">
    <source>
        <dbReference type="Proteomes" id="UP000237968"/>
    </source>
</evidence>
<gene>
    <name evidence="2" type="ORF">ENSA5_23280</name>
</gene>
<dbReference type="AlphaFoldDB" id="A0A2S9YBL2"/>
<dbReference type="Pfam" id="PF09037">
    <property type="entry name" value="Sulphotransf"/>
    <property type="match status" value="1"/>
</dbReference>
<dbReference type="SUPFAM" id="SSF52540">
    <property type="entry name" value="P-loop containing nucleoside triphosphate hydrolases"/>
    <property type="match status" value="1"/>
</dbReference>
<accession>A0A2S9YBL2</accession>
<dbReference type="InterPro" id="IPR024628">
    <property type="entry name" value="Sulfotransferase_Stf0_dom"/>
</dbReference>
<dbReference type="EMBL" id="PVNK01000119">
    <property type="protein sequence ID" value="PRQ02401.1"/>
    <property type="molecule type" value="Genomic_DNA"/>
</dbReference>
<dbReference type="GO" id="GO:0016740">
    <property type="term" value="F:transferase activity"/>
    <property type="evidence" value="ECO:0007669"/>
    <property type="project" value="UniProtKB-KW"/>
</dbReference>
<organism evidence="2 3">
    <name type="scientific">Enhygromyxa salina</name>
    <dbReference type="NCBI Taxonomy" id="215803"/>
    <lineage>
        <taxon>Bacteria</taxon>
        <taxon>Pseudomonadati</taxon>
        <taxon>Myxococcota</taxon>
        <taxon>Polyangia</taxon>
        <taxon>Nannocystales</taxon>
        <taxon>Nannocystaceae</taxon>
        <taxon>Enhygromyxa</taxon>
    </lineage>
</organism>
<comment type="caution">
    <text evidence="2">The sequence shown here is derived from an EMBL/GenBank/DDBJ whole genome shotgun (WGS) entry which is preliminary data.</text>
</comment>
<keyword evidence="3" id="KW-1185">Reference proteome</keyword>
<evidence type="ECO:0000259" key="1">
    <source>
        <dbReference type="Pfam" id="PF09037"/>
    </source>
</evidence>
<dbReference type="Gene3D" id="3.40.50.300">
    <property type="entry name" value="P-loop containing nucleotide triphosphate hydrolases"/>
    <property type="match status" value="1"/>
</dbReference>